<evidence type="ECO:0000313" key="2">
    <source>
        <dbReference type="Proteomes" id="UP000675940"/>
    </source>
</evidence>
<dbReference type="AlphaFoldDB" id="A0A940MV11"/>
<comment type="caution">
    <text evidence="1">The sequence shown here is derived from an EMBL/GenBank/DDBJ whole genome shotgun (WGS) entry which is preliminary data.</text>
</comment>
<evidence type="ECO:0000313" key="1">
    <source>
        <dbReference type="EMBL" id="MBP0485153.1"/>
    </source>
</evidence>
<reference evidence="1" key="1">
    <citation type="submission" date="2021-03" db="EMBL/GenBank/DDBJ databases">
        <title>Sagittula salina sp. nov. strain M10.9X isolated from the marine waste.</title>
        <authorList>
            <person name="Satari L."/>
            <person name="Molina-Menor E."/>
            <person name="Vidal-Verdu A."/>
            <person name="Pascual J."/>
            <person name="Pereto J."/>
            <person name="Porcar M."/>
        </authorList>
    </citation>
    <scope>NUCLEOTIDE SEQUENCE</scope>
    <source>
        <strain evidence="1">M10.9X</strain>
    </source>
</reference>
<evidence type="ECO:0008006" key="3">
    <source>
        <dbReference type="Google" id="ProtNLM"/>
    </source>
</evidence>
<dbReference type="EMBL" id="JAGISH010000025">
    <property type="protein sequence ID" value="MBP0485153.1"/>
    <property type="molecule type" value="Genomic_DNA"/>
</dbReference>
<organism evidence="1 2">
    <name type="scientific">Sagittula salina</name>
    <dbReference type="NCBI Taxonomy" id="2820268"/>
    <lineage>
        <taxon>Bacteria</taxon>
        <taxon>Pseudomonadati</taxon>
        <taxon>Pseudomonadota</taxon>
        <taxon>Alphaproteobacteria</taxon>
        <taxon>Rhodobacterales</taxon>
        <taxon>Roseobacteraceae</taxon>
        <taxon>Sagittula</taxon>
    </lineage>
</organism>
<proteinExistence type="predicted"/>
<sequence length="351" mass="39514">MTDKEHTIFFAWQSDSPAPINRNAIRLALAQASSALEADRPGLTLKIDEATRDMIGADDVPRSIRDKIEAADIFVGDVTTVTQPPSSDGNDRPCPNPNVTFEIGYAAAHIGWNRMILLTNLAIAKFEDLPFDFDRHRVSQFRVKPGSEPKGIERLTKLLTTAIAMILDGTPSRPAELRIIDPAQIRRKRDIEAARWALSQIAIPAIQEHIEYLPHTVQSRDFYYYYSYHGVISNALFHINDPALDAAFRGLDAAWGEALSYGENYTDASGERYVFSSPGDAPLSSDGQSDWDSILAARDDMHRHLHAVLAMVREHYVEIDVLDTNRKAFEQWQHERAETRALWTNLDNDDD</sequence>
<protein>
    <recommendedName>
        <fullName evidence="3">CD-NTase-associated protein 12/Pycsar effector protein TIR domain-containing protein</fullName>
    </recommendedName>
</protein>
<dbReference type="Proteomes" id="UP000675940">
    <property type="component" value="Unassembled WGS sequence"/>
</dbReference>
<gene>
    <name evidence="1" type="ORF">J5474_22040</name>
</gene>
<name>A0A940MV11_9RHOB</name>
<accession>A0A940MV11</accession>
<keyword evidence="2" id="KW-1185">Reference proteome</keyword>
<dbReference type="RefSeq" id="WP_209364126.1">
    <property type="nucleotide sequence ID" value="NZ_JAGISH010000025.1"/>
</dbReference>